<name>A0A225VAE8_9STRA</name>
<protein>
    <submittedName>
        <fullName evidence="1">Uncharacterized protein</fullName>
    </submittedName>
</protein>
<evidence type="ECO:0000313" key="2">
    <source>
        <dbReference type="Proteomes" id="UP000198211"/>
    </source>
</evidence>
<sequence>GTTPSSKEISLPRRYPRLKVFSMTCSAGLTFQARSFAVSAASLSFK</sequence>
<evidence type="ECO:0000313" key="1">
    <source>
        <dbReference type="EMBL" id="OWZ01757.1"/>
    </source>
</evidence>
<comment type="caution">
    <text evidence="1">The sequence shown here is derived from an EMBL/GenBank/DDBJ whole genome shotgun (WGS) entry which is preliminary data.</text>
</comment>
<dbReference type="Proteomes" id="UP000198211">
    <property type="component" value="Unassembled WGS sequence"/>
</dbReference>
<keyword evidence="2" id="KW-1185">Reference proteome</keyword>
<feature type="non-terminal residue" evidence="1">
    <location>
        <position position="1"/>
    </location>
</feature>
<accession>A0A225VAE8</accession>
<organism evidence="1 2">
    <name type="scientific">Phytophthora megakarya</name>
    <dbReference type="NCBI Taxonomy" id="4795"/>
    <lineage>
        <taxon>Eukaryota</taxon>
        <taxon>Sar</taxon>
        <taxon>Stramenopiles</taxon>
        <taxon>Oomycota</taxon>
        <taxon>Peronosporomycetes</taxon>
        <taxon>Peronosporales</taxon>
        <taxon>Peronosporaceae</taxon>
        <taxon>Phytophthora</taxon>
    </lineage>
</organism>
<dbReference type="EMBL" id="NBNE01006621">
    <property type="protein sequence ID" value="OWZ01757.1"/>
    <property type="molecule type" value="Genomic_DNA"/>
</dbReference>
<dbReference type="AlphaFoldDB" id="A0A225VAE8"/>
<proteinExistence type="predicted"/>
<reference evidence="2" key="1">
    <citation type="submission" date="2017-03" db="EMBL/GenBank/DDBJ databases">
        <title>Phytopthora megakarya and P. palmivora, two closely related causual agents of cacao black pod achieved similar genome size and gene model numbers by different mechanisms.</title>
        <authorList>
            <person name="Ali S."/>
            <person name="Shao J."/>
            <person name="Larry D.J."/>
            <person name="Kronmiller B."/>
            <person name="Shen D."/>
            <person name="Strem M.D."/>
            <person name="Melnick R.L."/>
            <person name="Guiltinan M.J."/>
            <person name="Tyler B.M."/>
            <person name="Meinhardt L.W."/>
            <person name="Bailey B.A."/>
        </authorList>
    </citation>
    <scope>NUCLEOTIDE SEQUENCE [LARGE SCALE GENOMIC DNA]</scope>
    <source>
        <strain evidence="2">zdho120</strain>
    </source>
</reference>
<gene>
    <name evidence="1" type="ORF">PHMEG_00026798</name>
</gene>